<evidence type="ECO:0000256" key="4">
    <source>
        <dbReference type="ARBA" id="ARBA00022679"/>
    </source>
</evidence>
<evidence type="ECO:0000256" key="3">
    <source>
        <dbReference type="ARBA" id="ARBA00022603"/>
    </source>
</evidence>
<comment type="caution">
    <text evidence="7">The sequence shown here is derived from an EMBL/GenBank/DDBJ whole genome shotgun (WGS) entry which is preliminary data.</text>
</comment>
<accession>A0A9X5E1Z0</accession>
<sequence length="411" mass="47393">MNLSQAEPEFEALLDYLKHNRGCDLTEYKRSSLVRRLRVRMQSINIGSYQDYLQYLQSHDQEWMALLDTVLINVTSFFRDRDAWDYLAHEIVPKIVASKQPDESIRVWSAGCAAGHEVYTLLMLFAEALGIEACLQRVQFYATDVDEAAIGQARLATYNSKEVTSIPPQLLEKYFEPTPNGYVFHRQLRRQIVFGRHNLAKNAPMSKIDLLSCRNVLIYFNGETQASIFVRFHFALKNTGFLFLGKSETLVNHRQIFTPINLKHHVYAKGLNLELDNHLLINPKSSKKQALDAMTYQVRIWQTAYETSHEAQLAVDVNGRLVATNEQANILFGLTLNNYHRPFEELEPGKLLGSHTSMKAFYRNRRRITLKNIEWNTLKGTSYFDISIVPVFSQKQHLLGVNLTFIDVSDR</sequence>
<dbReference type="Pfam" id="PF01739">
    <property type="entry name" value="CheR"/>
    <property type="match status" value="1"/>
</dbReference>
<keyword evidence="3" id="KW-0489">Methyltransferase</keyword>
<protein>
    <recommendedName>
        <fullName evidence="2">protein-glutamate O-methyltransferase</fullName>
        <ecNumber evidence="2">2.1.1.80</ecNumber>
    </recommendedName>
</protein>
<dbReference type="AlphaFoldDB" id="A0A9X5E1Z0"/>
<dbReference type="PANTHER" id="PTHR24422">
    <property type="entry name" value="CHEMOTAXIS PROTEIN METHYLTRANSFERASE"/>
    <property type="match status" value="1"/>
</dbReference>
<dbReference type="InterPro" id="IPR035965">
    <property type="entry name" value="PAS-like_dom_sf"/>
</dbReference>
<evidence type="ECO:0000313" key="7">
    <source>
        <dbReference type="EMBL" id="NHC33775.1"/>
    </source>
</evidence>
<keyword evidence="8" id="KW-1185">Reference proteome</keyword>
<dbReference type="Gene3D" id="3.40.50.150">
    <property type="entry name" value="Vaccinia Virus protein VP39"/>
    <property type="match status" value="1"/>
</dbReference>
<dbReference type="SMART" id="SM00138">
    <property type="entry name" value="MeTrc"/>
    <property type="match status" value="1"/>
</dbReference>
<dbReference type="InterPro" id="IPR022641">
    <property type="entry name" value="CheR_N"/>
</dbReference>
<dbReference type="PRINTS" id="PR00996">
    <property type="entry name" value="CHERMTFRASE"/>
</dbReference>
<dbReference type="EC" id="2.1.1.80" evidence="2"/>
<dbReference type="Pfam" id="PF03705">
    <property type="entry name" value="CheR_N"/>
    <property type="match status" value="1"/>
</dbReference>
<gene>
    <name evidence="7" type="ORF">QH73_0003695</name>
</gene>
<dbReference type="EMBL" id="JTJC03000001">
    <property type="protein sequence ID" value="NHC33775.1"/>
    <property type="molecule type" value="Genomic_DNA"/>
</dbReference>
<dbReference type="GO" id="GO:0032259">
    <property type="term" value="P:methylation"/>
    <property type="evidence" value="ECO:0007669"/>
    <property type="project" value="UniProtKB-KW"/>
</dbReference>
<dbReference type="SUPFAM" id="SSF47757">
    <property type="entry name" value="Chemotaxis receptor methyltransferase CheR, N-terminal domain"/>
    <property type="match status" value="1"/>
</dbReference>
<keyword evidence="5" id="KW-0949">S-adenosyl-L-methionine</keyword>
<dbReference type="InterPro" id="IPR029063">
    <property type="entry name" value="SAM-dependent_MTases_sf"/>
</dbReference>
<dbReference type="Gene3D" id="1.10.155.10">
    <property type="entry name" value="Chemotaxis receptor methyltransferase CheR, N-terminal domain"/>
    <property type="match status" value="1"/>
</dbReference>
<reference evidence="7 8" key="1">
    <citation type="journal article" date="2015" name="Genome Announc.">
        <title>Draft Genome Sequence of the Terrestrial Cyanobacterium Scytonema millei VB511283, Isolated from Eastern India.</title>
        <authorList>
            <person name="Sen D."/>
            <person name="Chandrababunaidu M.M."/>
            <person name="Singh D."/>
            <person name="Sanghi N."/>
            <person name="Ghorai A."/>
            <person name="Mishra G.P."/>
            <person name="Madduluri M."/>
            <person name="Adhikary S.P."/>
            <person name="Tripathy S."/>
        </authorList>
    </citation>
    <scope>NUCLEOTIDE SEQUENCE [LARGE SCALE GENOMIC DNA]</scope>
    <source>
        <strain evidence="7 8">VB511283</strain>
    </source>
</reference>
<evidence type="ECO:0000256" key="5">
    <source>
        <dbReference type="ARBA" id="ARBA00022691"/>
    </source>
</evidence>
<dbReference type="SUPFAM" id="SSF55785">
    <property type="entry name" value="PYP-like sensor domain (PAS domain)"/>
    <property type="match status" value="1"/>
</dbReference>
<dbReference type="Gene3D" id="3.30.450.20">
    <property type="entry name" value="PAS domain"/>
    <property type="match status" value="1"/>
</dbReference>
<dbReference type="InterPro" id="IPR050903">
    <property type="entry name" value="Bact_Chemotaxis_MeTrfase"/>
</dbReference>
<dbReference type="PANTHER" id="PTHR24422:SF10">
    <property type="entry name" value="CHEMOTAXIS PROTEIN METHYLTRANSFERASE 2"/>
    <property type="match status" value="1"/>
</dbReference>
<evidence type="ECO:0000256" key="2">
    <source>
        <dbReference type="ARBA" id="ARBA00012534"/>
    </source>
</evidence>
<evidence type="ECO:0000313" key="8">
    <source>
        <dbReference type="Proteomes" id="UP000031532"/>
    </source>
</evidence>
<evidence type="ECO:0000256" key="1">
    <source>
        <dbReference type="ARBA" id="ARBA00001541"/>
    </source>
</evidence>
<dbReference type="InterPro" id="IPR022642">
    <property type="entry name" value="CheR_C"/>
</dbReference>
<keyword evidence="4" id="KW-0808">Transferase</keyword>
<dbReference type="GO" id="GO:0008983">
    <property type="term" value="F:protein-glutamate O-methyltransferase activity"/>
    <property type="evidence" value="ECO:0007669"/>
    <property type="project" value="UniProtKB-EC"/>
</dbReference>
<proteinExistence type="predicted"/>
<dbReference type="SUPFAM" id="SSF53335">
    <property type="entry name" value="S-adenosyl-L-methionine-dependent methyltransferases"/>
    <property type="match status" value="1"/>
</dbReference>
<comment type="catalytic activity">
    <reaction evidence="1">
        <text>L-glutamyl-[protein] + S-adenosyl-L-methionine = [protein]-L-glutamate 5-O-methyl ester + S-adenosyl-L-homocysteine</text>
        <dbReference type="Rhea" id="RHEA:24452"/>
        <dbReference type="Rhea" id="RHEA-COMP:10208"/>
        <dbReference type="Rhea" id="RHEA-COMP:10311"/>
        <dbReference type="ChEBI" id="CHEBI:29973"/>
        <dbReference type="ChEBI" id="CHEBI:57856"/>
        <dbReference type="ChEBI" id="CHEBI:59789"/>
        <dbReference type="ChEBI" id="CHEBI:82795"/>
        <dbReference type="EC" id="2.1.1.80"/>
    </reaction>
</comment>
<organism evidence="7 8">
    <name type="scientific">Scytonema millei VB511283</name>
    <dbReference type="NCBI Taxonomy" id="1245923"/>
    <lineage>
        <taxon>Bacteria</taxon>
        <taxon>Bacillati</taxon>
        <taxon>Cyanobacteriota</taxon>
        <taxon>Cyanophyceae</taxon>
        <taxon>Nostocales</taxon>
        <taxon>Scytonemataceae</taxon>
        <taxon>Scytonema</taxon>
    </lineage>
</organism>
<dbReference type="Proteomes" id="UP000031532">
    <property type="component" value="Unassembled WGS sequence"/>
</dbReference>
<dbReference type="InterPro" id="IPR036804">
    <property type="entry name" value="CheR_N_sf"/>
</dbReference>
<feature type="domain" description="CheR-type methyltransferase" evidence="6">
    <location>
        <begin position="1"/>
        <end position="270"/>
    </location>
</feature>
<dbReference type="InterPro" id="IPR000780">
    <property type="entry name" value="CheR_MeTrfase"/>
</dbReference>
<dbReference type="PROSITE" id="PS50123">
    <property type="entry name" value="CHER"/>
    <property type="match status" value="1"/>
</dbReference>
<dbReference type="RefSeq" id="WP_039715275.1">
    <property type="nucleotide sequence ID" value="NZ_JTJC03000001.1"/>
</dbReference>
<name>A0A9X5E1Z0_9CYAN</name>
<evidence type="ECO:0000259" key="6">
    <source>
        <dbReference type="PROSITE" id="PS50123"/>
    </source>
</evidence>
<dbReference type="OrthoDB" id="9799157at2"/>